<dbReference type="CDD" id="cd09917">
    <property type="entry name" value="F-box_SF"/>
    <property type="match status" value="1"/>
</dbReference>
<name>A0A9W7B6N6_9STRA</name>
<evidence type="ECO:0008006" key="3">
    <source>
        <dbReference type="Google" id="ProtNLM"/>
    </source>
</evidence>
<evidence type="ECO:0000313" key="1">
    <source>
        <dbReference type="EMBL" id="GMH82102.1"/>
    </source>
</evidence>
<keyword evidence="2" id="KW-1185">Reference proteome</keyword>
<gene>
    <name evidence="1" type="ORF">TrST_g9745</name>
</gene>
<proteinExistence type="predicted"/>
<accession>A0A9W7B6N6</accession>
<dbReference type="AlphaFoldDB" id="A0A9W7B6N6"/>
<evidence type="ECO:0000313" key="2">
    <source>
        <dbReference type="Proteomes" id="UP001165085"/>
    </source>
</evidence>
<protein>
    <recommendedName>
        <fullName evidence="3">F-box domain-containing protein</fullName>
    </recommendedName>
</protein>
<dbReference type="OrthoDB" id="10519381at2759"/>
<dbReference type="EMBL" id="BRXY01000265">
    <property type="protein sequence ID" value="GMH82102.1"/>
    <property type="molecule type" value="Genomic_DNA"/>
</dbReference>
<dbReference type="Proteomes" id="UP001165085">
    <property type="component" value="Unassembled WGS sequence"/>
</dbReference>
<organism evidence="1 2">
    <name type="scientific">Triparma strigata</name>
    <dbReference type="NCBI Taxonomy" id="1606541"/>
    <lineage>
        <taxon>Eukaryota</taxon>
        <taxon>Sar</taxon>
        <taxon>Stramenopiles</taxon>
        <taxon>Ochrophyta</taxon>
        <taxon>Bolidophyceae</taxon>
        <taxon>Parmales</taxon>
        <taxon>Triparmaceae</taxon>
        <taxon>Triparma</taxon>
    </lineage>
</organism>
<sequence>MAAQPSLPSLPTDVLSIIFPFLSVPSKSNFRLTSKTNLNQDSNISLWGAGGWSEWNERERIPYFELRDYRSACRNLIRKHQHVQGGDSFTILPRDFGKPTCEKELSNYAKQIKNFIFRVAGAHSYYKHMSLLGDNYGFQFTLNPFVNMRKVDGKFIEQTEGDGTRFHYTWCTTEKYRGLYGILDYYESAYNPAQRVNPWVKVNVYYPSPTGAVQKTMQKISAVKSDHTKATSIIHQSSARYYKSAWDMFRSGVDLREVSPERICEGTLSGRHYRPHDRLPETTITFFEALREYEMSSRLYGDASAFMNILFPEFFGASFPDTKEIRSRSLAFVQGFSEEELEDKGHMICACAERFHQMKGMCKEIIKLYENVGALENDEESKKCEKESLGLLLEQVLVKECLQRTW</sequence>
<reference evidence="2" key="1">
    <citation type="journal article" date="2023" name="Commun. Biol.">
        <title>Genome analysis of Parmales, the sister group of diatoms, reveals the evolutionary specialization of diatoms from phago-mixotrophs to photoautotrophs.</title>
        <authorList>
            <person name="Ban H."/>
            <person name="Sato S."/>
            <person name="Yoshikawa S."/>
            <person name="Yamada K."/>
            <person name="Nakamura Y."/>
            <person name="Ichinomiya M."/>
            <person name="Sato N."/>
            <person name="Blanc-Mathieu R."/>
            <person name="Endo H."/>
            <person name="Kuwata A."/>
            <person name="Ogata H."/>
        </authorList>
    </citation>
    <scope>NUCLEOTIDE SEQUENCE [LARGE SCALE GENOMIC DNA]</scope>
    <source>
        <strain evidence="2">NIES 3701</strain>
    </source>
</reference>
<comment type="caution">
    <text evidence="1">The sequence shown here is derived from an EMBL/GenBank/DDBJ whole genome shotgun (WGS) entry which is preliminary data.</text>
</comment>